<dbReference type="Gene3D" id="1.10.3720.10">
    <property type="entry name" value="MetI-like"/>
    <property type="match status" value="1"/>
</dbReference>
<feature type="transmembrane region" description="Helical" evidence="8">
    <location>
        <begin position="54"/>
        <end position="76"/>
    </location>
</feature>
<evidence type="ECO:0000313" key="10">
    <source>
        <dbReference type="EMBL" id="ADV14800.1"/>
    </source>
</evidence>
<feature type="transmembrane region" description="Helical" evidence="8">
    <location>
        <begin position="16"/>
        <end position="34"/>
    </location>
</feature>
<evidence type="ECO:0000256" key="3">
    <source>
        <dbReference type="ARBA" id="ARBA00022448"/>
    </source>
</evidence>
<dbReference type="Proteomes" id="UP000007471">
    <property type="component" value="Chromosome"/>
</dbReference>
<dbReference type="NCBIfam" id="TIGR01726">
    <property type="entry name" value="HEQRo_perm_3TM"/>
    <property type="match status" value="1"/>
</dbReference>
<dbReference type="STRING" id="765698.Mesci_5749"/>
<dbReference type="PANTHER" id="PTHR30614">
    <property type="entry name" value="MEMBRANE COMPONENT OF AMINO ACID ABC TRANSPORTER"/>
    <property type="match status" value="1"/>
</dbReference>
<gene>
    <name evidence="10" type="ordered locus">Mesci_5749</name>
</gene>
<feature type="transmembrane region" description="Helical" evidence="8">
    <location>
        <begin position="121"/>
        <end position="141"/>
    </location>
</feature>
<proteinExistence type="inferred from homology"/>
<protein>
    <submittedName>
        <fullName evidence="10">Polar amino acid ABC transporter, inner membrane subunit</fullName>
    </submittedName>
</protein>
<dbReference type="RefSeq" id="WP_013533449.1">
    <property type="nucleotide sequence ID" value="NC_014923.1"/>
</dbReference>
<dbReference type="OrthoDB" id="7190458at2"/>
<evidence type="ECO:0000256" key="2">
    <source>
        <dbReference type="ARBA" id="ARBA00010072"/>
    </source>
</evidence>
<dbReference type="GO" id="GO:0006865">
    <property type="term" value="P:amino acid transport"/>
    <property type="evidence" value="ECO:0007669"/>
    <property type="project" value="TreeGrafter"/>
</dbReference>
<dbReference type="KEGG" id="mci:Mesci_5749"/>
<comment type="subcellular location">
    <subcellularLocation>
        <location evidence="1">Cell inner membrane</location>
        <topology evidence="1">Multi-pass membrane protein</topology>
    </subcellularLocation>
    <subcellularLocation>
        <location evidence="8">Cell membrane</location>
        <topology evidence="8">Multi-pass membrane protein</topology>
    </subcellularLocation>
</comment>
<dbReference type="GO" id="GO:0043190">
    <property type="term" value="C:ATP-binding cassette (ABC) transporter complex"/>
    <property type="evidence" value="ECO:0007669"/>
    <property type="project" value="InterPro"/>
</dbReference>
<keyword evidence="4" id="KW-1003">Cell membrane</keyword>
<dbReference type="PANTHER" id="PTHR30614:SF1">
    <property type="entry name" value="GLUTAMATE_ASPARTATE IMPORT PERMEASE PROTEIN GLTK"/>
    <property type="match status" value="1"/>
</dbReference>
<dbReference type="InterPro" id="IPR043429">
    <property type="entry name" value="ArtM/GltK/GlnP/TcyL/YhdX-like"/>
</dbReference>
<dbReference type="PROSITE" id="PS50928">
    <property type="entry name" value="ABC_TM1"/>
    <property type="match status" value="1"/>
</dbReference>
<evidence type="ECO:0000313" key="11">
    <source>
        <dbReference type="Proteomes" id="UP000007471"/>
    </source>
</evidence>
<dbReference type="GO" id="GO:0022857">
    <property type="term" value="F:transmembrane transporter activity"/>
    <property type="evidence" value="ECO:0007669"/>
    <property type="project" value="InterPro"/>
</dbReference>
<keyword evidence="7 8" id="KW-0472">Membrane</keyword>
<evidence type="ECO:0000256" key="8">
    <source>
        <dbReference type="RuleBase" id="RU363032"/>
    </source>
</evidence>
<dbReference type="HOGENOM" id="CLU_019602_1_0_5"/>
<feature type="transmembrane region" description="Helical" evidence="8">
    <location>
        <begin position="220"/>
        <end position="241"/>
    </location>
</feature>
<feature type="domain" description="ABC transmembrane type-1" evidence="9">
    <location>
        <begin position="52"/>
        <end position="241"/>
    </location>
</feature>
<dbReference type="InterPro" id="IPR000515">
    <property type="entry name" value="MetI-like"/>
</dbReference>
<dbReference type="InterPro" id="IPR010065">
    <property type="entry name" value="AA_ABC_transptr_permease_3TM"/>
</dbReference>
<evidence type="ECO:0000256" key="7">
    <source>
        <dbReference type="ARBA" id="ARBA00023136"/>
    </source>
</evidence>
<sequence>MNLDRQPEDADRRKAVIWYGCLAFLCFVGAWKAAGFRWAPIWPSAGLIAQGLWLSIQLSILSTAIGLAAAIPLAVARVHGSSFARIPAVFLIEIVRATPELMVIFWVYFGAPAITGQPIDGWTAALVAMSIIAASYLAEVIRAGLYSVDKGQWEAAASTGLNNWQSFKWIILPQAISNMMPALLSQVIMLFKTTSLVSMVGVIDFFRAAQITNSNTFSPYAIYTLVGIGYFIICGTLSLVVKRWRGRVSAVGA</sequence>
<reference evidence="11" key="1">
    <citation type="submission" date="2011-01" db="EMBL/GenBank/DDBJ databases">
        <title>Complete sequence of chromosome of Mesorhizobium ciceri bv. biserrulae WSM1271.</title>
        <authorList>
            <person name="Lucas S."/>
            <person name="Copeland A."/>
            <person name="Lapidus A."/>
            <person name="Cheng J.-F."/>
            <person name="Goodwin L."/>
            <person name="Pitluck S."/>
            <person name="Teshima H."/>
            <person name="Detter J.C."/>
            <person name="Han C."/>
            <person name="Tapia R."/>
            <person name="Land M."/>
            <person name="Hauser L."/>
            <person name="Kyrpides N."/>
            <person name="Ivanova N."/>
            <person name="Nandasena K."/>
            <person name="Reeve W.G."/>
            <person name="Howieson J.G."/>
            <person name="O'Hara G."/>
            <person name="Tiwari R.P."/>
            <person name="Woyke T."/>
        </authorList>
    </citation>
    <scope>NUCLEOTIDE SEQUENCE [LARGE SCALE GENOMIC DNA]</scope>
    <source>
        <strain evidence="11">HAMBI 2942 / LMG 23838 / WSM1271</strain>
    </source>
</reference>
<dbReference type="InterPro" id="IPR035906">
    <property type="entry name" value="MetI-like_sf"/>
</dbReference>
<feature type="transmembrane region" description="Helical" evidence="8">
    <location>
        <begin position="88"/>
        <end position="109"/>
    </location>
</feature>
<keyword evidence="3 8" id="KW-0813">Transport</keyword>
<accession>E8THN8</accession>
<feature type="transmembrane region" description="Helical" evidence="8">
    <location>
        <begin position="187"/>
        <end position="208"/>
    </location>
</feature>
<name>E8THN8_MESCW</name>
<dbReference type="GeneID" id="90993018"/>
<evidence type="ECO:0000256" key="4">
    <source>
        <dbReference type="ARBA" id="ARBA00022475"/>
    </source>
</evidence>
<dbReference type="eggNOG" id="COG0765">
    <property type="taxonomic scope" value="Bacteria"/>
</dbReference>
<dbReference type="EMBL" id="CP002447">
    <property type="protein sequence ID" value="ADV14800.1"/>
    <property type="molecule type" value="Genomic_DNA"/>
</dbReference>
<dbReference type="Pfam" id="PF00528">
    <property type="entry name" value="BPD_transp_1"/>
    <property type="match status" value="1"/>
</dbReference>
<dbReference type="SUPFAM" id="SSF161098">
    <property type="entry name" value="MetI-like"/>
    <property type="match status" value="1"/>
</dbReference>
<dbReference type="AlphaFoldDB" id="E8THN8"/>
<evidence type="ECO:0000259" key="9">
    <source>
        <dbReference type="PROSITE" id="PS50928"/>
    </source>
</evidence>
<organism evidence="10 11">
    <name type="scientific">Mesorhizobium ciceri biovar biserrulae (strain HAMBI 2942 / LMG 23838 / WSM1271)</name>
    <dbReference type="NCBI Taxonomy" id="765698"/>
    <lineage>
        <taxon>Bacteria</taxon>
        <taxon>Pseudomonadati</taxon>
        <taxon>Pseudomonadota</taxon>
        <taxon>Alphaproteobacteria</taxon>
        <taxon>Hyphomicrobiales</taxon>
        <taxon>Phyllobacteriaceae</taxon>
        <taxon>Mesorhizobium</taxon>
    </lineage>
</organism>
<dbReference type="CDD" id="cd06261">
    <property type="entry name" value="TM_PBP2"/>
    <property type="match status" value="1"/>
</dbReference>
<keyword evidence="6 8" id="KW-1133">Transmembrane helix</keyword>
<comment type="similarity">
    <text evidence="2">Belongs to the binding-protein-dependent transport system permease family. HisMQ subfamily.</text>
</comment>
<evidence type="ECO:0000256" key="1">
    <source>
        <dbReference type="ARBA" id="ARBA00004429"/>
    </source>
</evidence>
<keyword evidence="5 8" id="KW-0812">Transmembrane</keyword>
<evidence type="ECO:0000256" key="6">
    <source>
        <dbReference type="ARBA" id="ARBA00022989"/>
    </source>
</evidence>
<evidence type="ECO:0000256" key="5">
    <source>
        <dbReference type="ARBA" id="ARBA00022692"/>
    </source>
</evidence>